<evidence type="ECO:0000313" key="2">
    <source>
        <dbReference type="EMBL" id="QJA72055.1"/>
    </source>
</evidence>
<gene>
    <name evidence="2" type="ORF">MM415A02936_0002</name>
    <name evidence="1" type="ORF">MM415B00852_0025</name>
</gene>
<proteinExistence type="predicted"/>
<dbReference type="PIRSF" id="PIRSF000390">
    <property type="entry name" value="PLP_StrS"/>
    <property type="match status" value="1"/>
</dbReference>
<dbReference type="Pfam" id="PF01041">
    <property type="entry name" value="DegT_DnrJ_EryC1"/>
    <property type="match status" value="1"/>
</dbReference>
<dbReference type="Gene3D" id="3.90.1150.10">
    <property type="entry name" value="Aspartate Aminotransferase, domain 1"/>
    <property type="match status" value="1"/>
</dbReference>
<dbReference type="InterPro" id="IPR015424">
    <property type="entry name" value="PyrdxlP-dep_Trfase"/>
</dbReference>
<dbReference type="EMBL" id="MT141457">
    <property type="protein sequence ID" value="QJA61932.1"/>
    <property type="molecule type" value="Genomic_DNA"/>
</dbReference>
<dbReference type="SUPFAM" id="SSF53383">
    <property type="entry name" value="PLP-dependent transferases"/>
    <property type="match status" value="1"/>
</dbReference>
<dbReference type="GO" id="GO:0008483">
    <property type="term" value="F:transaminase activity"/>
    <property type="evidence" value="ECO:0007669"/>
    <property type="project" value="UniProtKB-KW"/>
</dbReference>
<keyword evidence="2" id="KW-0808">Transferase</keyword>
<dbReference type="InterPro" id="IPR000653">
    <property type="entry name" value="DegT/StrS_aminotransferase"/>
</dbReference>
<keyword evidence="2" id="KW-0032">Aminotransferase</keyword>
<dbReference type="Gene3D" id="3.40.640.10">
    <property type="entry name" value="Type I PLP-dependent aspartate aminotransferase-like (Major domain)"/>
    <property type="match status" value="1"/>
</dbReference>
<accession>A0A6M3JT47</accession>
<protein>
    <submittedName>
        <fullName evidence="2">Putative DegT/DnrJ/EryC1/StrS aminotransferase family protein</fullName>
    </submittedName>
</protein>
<reference evidence="2" key="1">
    <citation type="submission" date="2020-03" db="EMBL/GenBank/DDBJ databases">
        <title>The deep terrestrial virosphere.</title>
        <authorList>
            <person name="Holmfeldt K."/>
            <person name="Nilsson E."/>
            <person name="Simone D."/>
            <person name="Lopez-Fernandez M."/>
            <person name="Wu X."/>
            <person name="de Brujin I."/>
            <person name="Lundin D."/>
            <person name="Andersson A."/>
            <person name="Bertilsson S."/>
            <person name="Dopson M."/>
        </authorList>
    </citation>
    <scope>NUCLEOTIDE SEQUENCE</scope>
    <source>
        <strain evidence="2">MM415A02936</strain>
        <strain evidence="1">MM415B00852</strain>
    </source>
</reference>
<dbReference type="GO" id="GO:0030170">
    <property type="term" value="F:pyridoxal phosphate binding"/>
    <property type="evidence" value="ECO:0007669"/>
    <property type="project" value="TreeGrafter"/>
</dbReference>
<organism evidence="2">
    <name type="scientific">viral metagenome</name>
    <dbReference type="NCBI Taxonomy" id="1070528"/>
    <lineage>
        <taxon>unclassified sequences</taxon>
        <taxon>metagenomes</taxon>
        <taxon>organismal metagenomes</taxon>
    </lineage>
</organism>
<name>A0A6M3JT47_9ZZZZ</name>
<dbReference type="PANTHER" id="PTHR30244:SF34">
    <property type="entry name" value="DTDP-4-AMINO-4,6-DIDEOXYGALACTOSE TRANSAMINASE"/>
    <property type="match status" value="1"/>
</dbReference>
<dbReference type="AlphaFoldDB" id="A0A6M3JT47"/>
<dbReference type="PANTHER" id="PTHR30244">
    <property type="entry name" value="TRANSAMINASE"/>
    <property type="match status" value="1"/>
</dbReference>
<evidence type="ECO:0000313" key="1">
    <source>
        <dbReference type="EMBL" id="QJA61932.1"/>
    </source>
</evidence>
<dbReference type="InterPro" id="IPR015421">
    <property type="entry name" value="PyrdxlP-dep_Trfase_major"/>
</dbReference>
<dbReference type="GO" id="GO:0000271">
    <property type="term" value="P:polysaccharide biosynthetic process"/>
    <property type="evidence" value="ECO:0007669"/>
    <property type="project" value="TreeGrafter"/>
</dbReference>
<dbReference type="InterPro" id="IPR015422">
    <property type="entry name" value="PyrdxlP-dep_Trfase_small"/>
</dbReference>
<sequence length="369" mass="42469">MTDYKVSLFWPSIYKDEWLDELGKIFDTRWLGQGPKVDEFEKEFGKKFGYEYCVSTNSGTSALELAYHLIGINKEDKVITSILSCSATSLPLIRKGADIIFTDISKVNLTMDVPDFKKKMNDSIKAIVTVNLGGIMCNPNIYSITKEYDVPIVIDACQSLGISEKYGDYVAYSFQAIKNFNTFDGGMLICRNKEDYDRAKRLRWFGIDREKKVQNDWKCFSSNREICMDMEEAGYKFHMNDVAATVGLVGLKHSDEALQYRKEIADIYTNKLMSLPKSKICECICGGSYWLYGILTENRDELIYKLKENGIETDTIHLRNDIFSVFGGKRNDLPNMDWIESRYLYIPIHTKMTNEDAYYITDSIIDILK</sequence>
<dbReference type="EMBL" id="MT141921">
    <property type="protein sequence ID" value="QJA72055.1"/>
    <property type="molecule type" value="Genomic_DNA"/>
</dbReference>